<comment type="caution">
    <text evidence="2">The sequence shown here is derived from an EMBL/GenBank/DDBJ whole genome shotgun (WGS) entry which is preliminary data.</text>
</comment>
<sequence>MSKHLKTSRPLDSDLHRNPLIGGSKGLGMAQVTPDELEELAGANTIEGDVENDTNRQGGIDKAVARSGRGAPHK</sequence>
<dbReference type="Proteomes" id="UP000289200">
    <property type="component" value="Unassembled WGS sequence"/>
</dbReference>
<name>A0A327JT98_9BRAD</name>
<gene>
    <name evidence="2" type="ORF">RHODGE_RHODGE_02435</name>
</gene>
<evidence type="ECO:0000313" key="3">
    <source>
        <dbReference type="Proteomes" id="UP000289200"/>
    </source>
</evidence>
<dbReference type="AlphaFoldDB" id="A0A327JT98"/>
<dbReference type="OrthoDB" id="7210750at2"/>
<dbReference type="RefSeq" id="WP_111388610.1">
    <property type="nucleotide sequence ID" value="NZ_NPEW01000414.1"/>
</dbReference>
<keyword evidence="3" id="KW-1185">Reference proteome</keyword>
<proteinExistence type="predicted"/>
<protein>
    <submittedName>
        <fullName evidence="2">Uncharacterized protein</fullName>
    </submittedName>
</protein>
<evidence type="ECO:0000256" key="1">
    <source>
        <dbReference type="SAM" id="MobiDB-lite"/>
    </source>
</evidence>
<reference evidence="3" key="1">
    <citation type="submission" date="2018-10" db="EMBL/GenBank/DDBJ databases">
        <authorList>
            <person name="Peiro R."/>
            <person name="Begona"/>
            <person name="Cbmso G."/>
            <person name="Lopez M."/>
            <person name="Gonzalez S."/>
            <person name="Sacristan E."/>
            <person name="Castillo E."/>
        </authorList>
    </citation>
    <scope>NUCLEOTIDE SEQUENCE [LARGE SCALE GENOMIC DNA]</scope>
</reference>
<feature type="region of interest" description="Disordered" evidence="1">
    <location>
        <begin position="1"/>
        <end position="31"/>
    </location>
</feature>
<evidence type="ECO:0000313" key="2">
    <source>
        <dbReference type="EMBL" id="VCU09261.1"/>
    </source>
</evidence>
<accession>A0A327JT98</accession>
<organism evidence="2 3">
    <name type="scientific">Rhodoplanes serenus</name>
    <dbReference type="NCBI Taxonomy" id="200615"/>
    <lineage>
        <taxon>Bacteria</taxon>
        <taxon>Pseudomonadati</taxon>
        <taxon>Pseudomonadota</taxon>
        <taxon>Alphaproteobacteria</taxon>
        <taxon>Hyphomicrobiales</taxon>
        <taxon>Nitrobacteraceae</taxon>
        <taxon>Rhodoplanes</taxon>
    </lineage>
</organism>
<feature type="region of interest" description="Disordered" evidence="1">
    <location>
        <begin position="45"/>
        <end position="74"/>
    </location>
</feature>
<dbReference type="EMBL" id="UWOC01000144">
    <property type="protein sequence ID" value="VCU09261.1"/>
    <property type="molecule type" value="Genomic_DNA"/>
</dbReference>